<dbReference type="InterPro" id="IPR032675">
    <property type="entry name" value="LRR_dom_sf"/>
</dbReference>
<evidence type="ECO:0000313" key="1">
    <source>
        <dbReference type="Ensembl" id="ENSDCDP00010025216.1"/>
    </source>
</evidence>
<gene>
    <name evidence="1" type="primary">FBXL22</name>
</gene>
<keyword evidence="2" id="KW-1185">Reference proteome</keyword>
<protein>
    <recommendedName>
        <fullName evidence="3">F-box and leucine-rich repeat protein 22</fullName>
    </recommendedName>
</protein>
<dbReference type="AlphaFoldDB" id="A0AAY4BYC1"/>
<proteinExistence type="predicted"/>
<accession>A0AAY4BYC1</accession>
<dbReference type="GeneTree" id="ENSGT00390000003748"/>
<dbReference type="PANTHER" id="PTHR13318:SF247">
    <property type="entry name" value="GH16156P"/>
    <property type="match status" value="1"/>
</dbReference>
<dbReference type="GO" id="GO:0019005">
    <property type="term" value="C:SCF ubiquitin ligase complex"/>
    <property type="evidence" value="ECO:0007669"/>
    <property type="project" value="TreeGrafter"/>
</dbReference>
<dbReference type="SUPFAM" id="SSF52047">
    <property type="entry name" value="RNI-like"/>
    <property type="match status" value="1"/>
</dbReference>
<reference evidence="1" key="1">
    <citation type="submission" date="2025-08" db="UniProtKB">
        <authorList>
            <consortium name="Ensembl"/>
        </authorList>
    </citation>
    <scope>IDENTIFICATION</scope>
</reference>
<evidence type="ECO:0008006" key="3">
    <source>
        <dbReference type="Google" id="ProtNLM"/>
    </source>
</evidence>
<dbReference type="Gene3D" id="3.80.10.10">
    <property type="entry name" value="Ribonuclease Inhibitor"/>
    <property type="match status" value="1"/>
</dbReference>
<dbReference type="SMART" id="SM00367">
    <property type="entry name" value="LRR_CC"/>
    <property type="match status" value="2"/>
</dbReference>
<organism evidence="1 2">
    <name type="scientific">Denticeps clupeoides</name>
    <name type="common">denticle herring</name>
    <dbReference type="NCBI Taxonomy" id="299321"/>
    <lineage>
        <taxon>Eukaryota</taxon>
        <taxon>Metazoa</taxon>
        <taxon>Chordata</taxon>
        <taxon>Craniata</taxon>
        <taxon>Vertebrata</taxon>
        <taxon>Euteleostomi</taxon>
        <taxon>Actinopterygii</taxon>
        <taxon>Neopterygii</taxon>
        <taxon>Teleostei</taxon>
        <taxon>Clupei</taxon>
        <taxon>Clupeiformes</taxon>
        <taxon>Denticipitoidei</taxon>
        <taxon>Denticipitidae</taxon>
        <taxon>Denticeps</taxon>
    </lineage>
</organism>
<dbReference type="PROSITE" id="PS51257">
    <property type="entry name" value="PROKAR_LIPOPROTEIN"/>
    <property type="match status" value="1"/>
</dbReference>
<dbReference type="GO" id="GO:0031146">
    <property type="term" value="P:SCF-dependent proteasomal ubiquitin-dependent protein catabolic process"/>
    <property type="evidence" value="ECO:0007669"/>
    <property type="project" value="TreeGrafter"/>
</dbReference>
<dbReference type="InterPro" id="IPR006553">
    <property type="entry name" value="Leu-rich_rpt_Cys-con_subtyp"/>
</dbReference>
<dbReference type="Proteomes" id="UP000694580">
    <property type="component" value="Unplaced"/>
</dbReference>
<dbReference type="PANTHER" id="PTHR13318">
    <property type="entry name" value="PARTNER OF PAIRED, ISOFORM B-RELATED"/>
    <property type="match status" value="1"/>
</dbReference>
<evidence type="ECO:0000313" key="2">
    <source>
        <dbReference type="Proteomes" id="UP000694580"/>
    </source>
</evidence>
<dbReference type="Ensembl" id="ENSDCDT00010031235.1">
    <property type="protein sequence ID" value="ENSDCDP00010025216.1"/>
    <property type="gene ID" value="ENSDCDG00010016023.1"/>
</dbReference>
<name>A0AAY4BYC1_9TELE</name>
<sequence length="121" mass="13530">MMTFKMCPNLLSLTLSGCGHVTDHDIVSLLQRCGRLRRLCLENCSRLTDSTLQAVVTHGHGLAEVRLDFCRNVSQAGLQVARERRPELRLSADRSAGMIPDSLPDEKVPIRRAMQKVLLFS</sequence>
<reference evidence="1" key="2">
    <citation type="submission" date="2025-09" db="UniProtKB">
        <authorList>
            <consortium name="Ensembl"/>
        </authorList>
    </citation>
    <scope>IDENTIFICATION</scope>
</reference>